<comment type="caution">
    <text evidence="1">The sequence shown here is derived from an EMBL/GenBank/DDBJ whole genome shotgun (WGS) entry which is preliminary data.</text>
</comment>
<evidence type="ECO:0000313" key="1">
    <source>
        <dbReference type="EMBL" id="TQF16235.1"/>
    </source>
</evidence>
<name>A0A540X4Q8_9BACT</name>
<dbReference type="Proteomes" id="UP000315369">
    <property type="component" value="Unassembled WGS sequence"/>
</dbReference>
<proteinExistence type="predicted"/>
<reference evidence="1 2" key="1">
    <citation type="submission" date="2019-06" db="EMBL/GenBank/DDBJ databases">
        <authorList>
            <person name="Livingstone P."/>
            <person name="Whitworth D."/>
        </authorList>
    </citation>
    <scope>NUCLEOTIDE SEQUENCE [LARGE SCALE GENOMIC DNA]</scope>
    <source>
        <strain evidence="1 2">AM401</strain>
    </source>
</reference>
<dbReference type="EMBL" id="VIFM01000027">
    <property type="protein sequence ID" value="TQF16235.1"/>
    <property type="molecule type" value="Genomic_DNA"/>
</dbReference>
<keyword evidence="2" id="KW-1185">Reference proteome</keyword>
<evidence type="ECO:0000313" key="2">
    <source>
        <dbReference type="Proteomes" id="UP000315369"/>
    </source>
</evidence>
<gene>
    <name evidence="1" type="ORF">FJV41_09485</name>
</gene>
<protein>
    <submittedName>
        <fullName evidence="1">Uncharacterized protein</fullName>
    </submittedName>
</protein>
<accession>A0A540X4Q8</accession>
<sequence>MFTENKELEWSEVPFEDASAKYTLNGISEDGLGEVFFEDPAHYLVHEGDVVIDGPVSFGAADDGDVTLHVIDGNLTVNGPLFFIQGDFNGALLVTGSIFCQNAIVGVDAMLYVGKSMHVEGLLVTTLSKPSHFAIREALIAGSWLEATGNGLFEIGQKPQARLLRVGKGSYRAFSRYGEEEEKRARDEGKEVKKPSYFGFSPKEASSVQGILHPSLLEGEEDISAGEIREAMEEGRPLFA</sequence>
<dbReference type="AlphaFoldDB" id="A0A540X4Q8"/>
<dbReference type="OrthoDB" id="5499010at2"/>
<dbReference type="RefSeq" id="WP_141642110.1">
    <property type="nucleotide sequence ID" value="NZ_VIFM01000027.1"/>
</dbReference>
<organism evidence="1 2">
    <name type="scientific">Myxococcus llanfairpwllgwyngyllgogerychwyrndrobwllllantysiliogogogochensis</name>
    <dbReference type="NCBI Taxonomy" id="2590453"/>
    <lineage>
        <taxon>Bacteria</taxon>
        <taxon>Pseudomonadati</taxon>
        <taxon>Myxococcota</taxon>
        <taxon>Myxococcia</taxon>
        <taxon>Myxococcales</taxon>
        <taxon>Cystobacterineae</taxon>
        <taxon>Myxococcaceae</taxon>
        <taxon>Myxococcus</taxon>
    </lineage>
</organism>